<sequence>MLPSPSSVALLQTTYMSVLDKTADSEAKVRWCMAVGLLPTSQLCTKCHQDLRLDIGRKRWRCGRTKCRTERSLIKDTFFSKCKLPLRKGVRLLRFSCSRTPVG</sequence>
<evidence type="ECO:0000313" key="1">
    <source>
        <dbReference type="EMBL" id="EGZ12769.1"/>
    </source>
</evidence>
<dbReference type="SMR" id="G4ZSP8"/>
<dbReference type="InParanoid" id="G4ZSP8"/>
<evidence type="ECO:0008006" key="3">
    <source>
        <dbReference type="Google" id="ProtNLM"/>
    </source>
</evidence>
<dbReference type="RefSeq" id="XP_009530198.1">
    <property type="nucleotide sequence ID" value="XM_009531903.1"/>
</dbReference>
<organism evidence="1 2">
    <name type="scientific">Phytophthora sojae (strain P6497)</name>
    <name type="common">Soybean stem and root rot agent</name>
    <name type="synonym">Phytophthora megasperma f. sp. glycines</name>
    <dbReference type="NCBI Taxonomy" id="1094619"/>
    <lineage>
        <taxon>Eukaryota</taxon>
        <taxon>Sar</taxon>
        <taxon>Stramenopiles</taxon>
        <taxon>Oomycota</taxon>
        <taxon>Peronosporomycetes</taxon>
        <taxon>Peronosporales</taxon>
        <taxon>Peronosporaceae</taxon>
        <taxon>Phytophthora</taxon>
    </lineage>
</organism>
<accession>G4ZSP8</accession>
<dbReference type="GeneID" id="20659160"/>
<keyword evidence="2" id="KW-1185">Reference proteome</keyword>
<reference evidence="1 2" key="1">
    <citation type="journal article" date="2006" name="Science">
        <title>Phytophthora genome sequences uncover evolutionary origins and mechanisms of pathogenesis.</title>
        <authorList>
            <person name="Tyler B.M."/>
            <person name="Tripathy S."/>
            <person name="Zhang X."/>
            <person name="Dehal P."/>
            <person name="Jiang R.H."/>
            <person name="Aerts A."/>
            <person name="Arredondo F.D."/>
            <person name="Baxter L."/>
            <person name="Bensasson D."/>
            <person name="Beynon J.L."/>
            <person name="Chapman J."/>
            <person name="Damasceno C.M."/>
            <person name="Dorrance A.E."/>
            <person name="Dou D."/>
            <person name="Dickerman A.W."/>
            <person name="Dubchak I.L."/>
            <person name="Garbelotto M."/>
            <person name="Gijzen M."/>
            <person name="Gordon S.G."/>
            <person name="Govers F."/>
            <person name="Grunwald N.J."/>
            <person name="Huang W."/>
            <person name="Ivors K.L."/>
            <person name="Jones R.W."/>
            <person name="Kamoun S."/>
            <person name="Krampis K."/>
            <person name="Lamour K.H."/>
            <person name="Lee M.K."/>
            <person name="McDonald W.H."/>
            <person name="Medina M."/>
            <person name="Meijer H.J."/>
            <person name="Nordberg E.K."/>
            <person name="Maclean D.J."/>
            <person name="Ospina-Giraldo M.D."/>
            <person name="Morris P.F."/>
            <person name="Phuntumart V."/>
            <person name="Putnam N.H."/>
            <person name="Rash S."/>
            <person name="Rose J.K."/>
            <person name="Sakihama Y."/>
            <person name="Salamov A.A."/>
            <person name="Savidor A."/>
            <person name="Scheuring C.F."/>
            <person name="Smith B.M."/>
            <person name="Sobral B.W."/>
            <person name="Terry A."/>
            <person name="Torto-Alalibo T.A."/>
            <person name="Win J."/>
            <person name="Xu Z."/>
            <person name="Zhang H."/>
            <person name="Grigoriev I.V."/>
            <person name="Rokhsar D.S."/>
            <person name="Boore J.L."/>
        </authorList>
    </citation>
    <scope>NUCLEOTIDE SEQUENCE [LARGE SCALE GENOMIC DNA]</scope>
    <source>
        <strain evidence="1 2">P6497</strain>
    </source>
</reference>
<dbReference type="AlphaFoldDB" id="G4ZSP8"/>
<protein>
    <recommendedName>
        <fullName evidence="3">Transposase zinc-ribbon domain-containing protein</fullName>
    </recommendedName>
</protein>
<dbReference type="EMBL" id="JH159156">
    <property type="protein sequence ID" value="EGZ12769.1"/>
    <property type="molecule type" value="Genomic_DNA"/>
</dbReference>
<evidence type="ECO:0000313" key="2">
    <source>
        <dbReference type="Proteomes" id="UP000002640"/>
    </source>
</evidence>
<name>G4ZSP8_PHYSP</name>
<dbReference type="KEGG" id="psoj:PHYSODRAFT_510790"/>
<dbReference type="OMA" id="WRCGRTK"/>
<dbReference type="STRING" id="1094619.G4ZSP8"/>
<proteinExistence type="predicted"/>
<dbReference type="Proteomes" id="UP000002640">
    <property type="component" value="Unassembled WGS sequence"/>
</dbReference>
<gene>
    <name evidence="1" type="ORF">PHYSODRAFT_510790</name>
</gene>